<keyword evidence="3" id="KW-0479">Metal-binding</keyword>
<dbReference type="EC" id="3.6.1.1" evidence="2"/>
<evidence type="ECO:0000313" key="6">
    <source>
        <dbReference type="EMBL" id="HIU65018.1"/>
    </source>
</evidence>
<gene>
    <name evidence="6" type="ORF">IAC63_00035</name>
</gene>
<dbReference type="EMBL" id="DVNO01000001">
    <property type="protein sequence ID" value="HIU65018.1"/>
    <property type="molecule type" value="Genomic_DNA"/>
</dbReference>
<keyword evidence="5" id="KW-0460">Magnesium</keyword>
<protein>
    <recommendedName>
        <fullName evidence="2">inorganic diphosphatase</fullName>
        <ecNumber evidence="2">3.6.1.1</ecNumber>
    </recommendedName>
</protein>
<evidence type="ECO:0000256" key="1">
    <source>
        <dbReference type="ARBA" id="ARBA00001946"/>
    </source>
</evidence>
<evidence type="ECO:0000313" key="7">
    <source>
        <dbReference type="Proteomes" id="UP000824142"/>
    </source>
</evidence>
<reference evidence="6" key="1">
    <citation type="submission" date="2020-10" db="EMBL/GenBank/DDBJ databases">
        <authorList>
            <person name="Gilroy R."/>
        </authorList>
    </citation>
    <scope>NUCLEOTIDE SEQUENCE</scope>
    <source>
        <strain evidence="6">CHK136-897</strain>
    </source>
</reference>
<dbReference type="SUPFAM" id="SSF50324">
    <property type="entry name" value="Inorganic pyrophosphatase"/>
    <property type="match status" value="1"/>
</dbReference>
<reference evidence="6" key="2">
    <citation type="journal article" date="2021" name="PeerJ">
        <title>Extensive microbial diversity within the chicken gut microbiome revealed by metagenomics and culture.</title>
        <authorList>
            <person name="Gilroy R."/>
            <person name="Ravi A."/>
            <person name="Getino M."/>
            <person name="Pursley I."/>
            <person name="Horton D.L."/>
            <person name="Alikhan N.F."/>
            <person name="Baker D."/>
            <person name="Gharbi K."/>
            <person name="Hall N."/>
            <person name="Watson M."/>
            <person name="Adriaenssens E.M."/>
            <person name="Foster-Nyarko E."/>
            <person name="Jarju S."/>
            <person name="Secka A."/>
            <person name="Antonio M."/>
            <person name="Oren A."/>
            <person name="Chaudhuri R.R."/>
            <person name="La Ragione R."/>
            <person name="Hildebrand F."/>
            <person name="Pallen M.J."/>
        </authorList>
    </citation>
    <scope>NUCLEOTIDE SEQUENCE</scope>
    <source>
        <strain evidence="6">CHK136-897</strain>
    </source>
</reference>
<accession>A0A9D1SMF1</accession>
<dbReference type="GO" id="GO:0000287">
    <property type="term" value="F:magnesium ion binding"/>
    <property type="evidence" value="ECO:0007669"/>
    <property type="project" value="InterPro"/>
</dbReference>
<organism evidence="6 7">
    <name type="scientific">Candidatus Enterousia avicola</name>
    <dbReference type="NCBI Taxonomy" id="2840787"/>
    <lineage>
        <taxon>Bacteria</taxon>
        <taxon>Pseudomonadati</taxon>
        <taxon>Pseudomonadota</taxon>
        <taxon>Alphaproteobacteria</taxon>
        <taxon>Candidatus Enterousia</taxon>
    </lineage>
</organism>
<evidence type="ECO:0000256" key="2">
    <source>
        <dbReference type="ARBA" id="ARBA00012146"/>
    </source>
</evidence>
<dbReference type="Gene3D" id="3.90.80.10">
    <property type="entry name" value="Inorganic pyrophosphatase"/>
    <property type="match status" value="1"/>
</dbReference>
<evidence type="ECO:0000256" key="5">
    <source>
        <dbReference type="ARBA" id="ARBA00022842"/>
    </source>
</evidence>
<dbReference type="Proteomes" id="UP000824142">
    <property type="component" value="Unassembled WGS sequence"/>
</dbReference>
<dbReference type="InterPro" id="IPR036649">
    <property type="entry name" value="Pyrophosphatase_sf"/>
</dbReference>
<sequence>MPQQTKSSDYLNKIVSVVMDRPLGTKHPKHGFVYEVNYGYIPNTVSGDGEELDAYVLGIDKPLKEFTGRCIAIIHRTNDNDDKLVVVPDGLQITNQFIEQKTKFQEQWFKHEIIR</sequence>
<dbReference type="GO" id="GO:0005737">
    <property type="term" value="C:cytoplasm"/>
    <property type="evidence" value="ECO:0007669"/>
    <property type="project" value="InterPro"/>
</dbReference>
<comment type="cofactor">
    <cofactor evidence="1">
        <name>Mg(2+)</name>
        <dbReference type="ChEBI" id="CHEBI:18420"/>
    </cofactor>
</comment>
<keyword evidence="4" id="KW-0378">Hydrolase</keyword>
<dbReference type="Pfam" id="PF00719">
    <property type="entry name" value="Pyrophosphatase"/>
    <property type="match status" value="1"/>
</dbReference>
<comment type="caution">
    <text evidence="6">The sequence shown here is derived from an EMBL/GenBank/DDBJ whole genome shotgun (WGS) entry which is preliminary data.</text>
</comment>
<dbReference type="GO" id="GO:0004427">
    <property type="term" value="F:inorganic diphosphate phosphatase activity"/>
    <property type="evidence" value="ECO:0007669"/>
    <property type="project" value="UniProtKB-EC"/>
</dbReference>
<evidence type="ECO:0000256" key="3">
    <source>
        <dbReference type="ARBA" id="ARBA00022723"/>
    </source>
</evidence>
<dbReference type="InterPro" id="IPR008162">
    <property type="entry name" value="Pyrophosphatase"/>
</dbReference>
<proteinExistence type="predicted"/>
<name>A0A9D1SMF1_9PROT</name>
<dbReference type="GO" id="GO:0006796">
    <property type="term" value="P:phosphate-containing compound metabolic process"/>
    <property type="evidence" value="ECO:0007669"/>
    <property type="project" value="InterPro"/>
</dbReference>
<evidence type="ECO:0000256" key="4">
    <source>
        <dbReference type="ARBA" id="ARBA00022801"/>
    </source>
</evidence>
<dbReference type="AlphaFoldDB" id="A0A9D1SMF1"/>